<evidence type="ECO:0000313" key="2">
    <source>
        <dbReference type="EMBL" id="RJG00796.1"/>
    </source>
</evidence>
<dbReference type="EMBL" id="QYUQ01000002">
    <property type="protein sequence ID" value="RJG00796.1"/>
    <property type="molecule type" value="Genomic_DNA"/>
</dbReference>
<dbReference type="AlphaFoldDB" id="A0A3A3GEX0"/>
<gene>
    <name evidence="2" type="ORF">D3878_03685</name>
</gene>
<dbReference type="Proteomes" id="UP000266327">
    <property type="component" value="Unassembled WGS sequence"/>
</dbReference>
<proteinExistence type="predicted"/>
<evidence type="ECO:0000313" key="3">
    <source>
        <dbReference type="Proteomes" id="UP000266327"/>
    </source>
</evidence>
<feature type="transmembrane region" description="Helical" evidence="1">
    <location>
        <begin position="65"/>
        <end position="88"/>
    </location>
</feature>
<dbReference type="InterPro" id="IPR016768">
    <property type="entry name" value="UCP019883"/>
</dbReference>
<keyword evidence="1" id="KW-1133">Transmembrane helix</keyword>
<keyword evidence="1" id="KW-0812">Transmembrane</keyword>
<reference evidence="3" key="1">
    <citation type="submission" date="2018-09" db="EMBL/GenBank/DDBJ databases">
        <authorList>
            <person name="Zhu H."/>
        </authorList>
    </citation>
    <scope>NUCLEOTIDE SEQUENCE [LARGE SCALE GENOMIC DNA]</scope>
    <source>
        <strain evidence="3">K1S02-23</strain>
    </source>
</reference>
<dbReference type="Pfam" id="PF10993">
    <property type="entry name" value="DUF2818"/>
    <property type="match status" value="1"/>
</dbReference>
<comment type="caution">
    <text evidence="2">The sequence shown here is derived from an EMBL/GenBank/DDBJ whole genome shotgun (WGS) entry which is preliminary data.</text>
</comment>
<dbReference type="OrthoDB" id="5785537at2"/>
<dbReference type="PIRSF" id="PIRSF019883">
    <property type="entry name" value="UCP019883"/>
    <property type="match status" value="1"/>
</dbReference>
<protein>
    <submittedName>
        <fullName evidence="2">DUF2818 family protein</fullName>
    </submittedName>
</protein>
<keyword evidence="3" id="KW-1185">Reference proteome</keyword>
<sequence length="93" mass="10575">MIALAVLAANLPFLNERLFALVRMPSRPQKPFWLRLLELLALYFAVGGVAYLLEARIGGVFSQGWEFYAVTACLFLVLAFPGFVFRYLRKHHG</sequence>
<keyword evidence="1" id="KW-0472">Membrane</keyword>
<organism evidence="2 3">
    <name type="scientific">Noviherbaspirillum sedimenti</name>
    <dbReference type="NCBI Taxonomy" id="2320865"/>
    <lineage>
        <taxon>Bacteria</taxon>
        <taxon>Pseudomonadati</taxon>
        <taxon>Pseudomonadota</taxon>
        <taxon>Betaproteobacteria</taxon>
        <taxon>Burkholderiales</taxon>
        <taxon>Oxalobacteraceae</taxon>
        <taxon>Noviherbaspirillum</taxon>
    </lineage>
</organism>
<feature type="transmembrane region" description="Helical" evidence="1">
    <location>
        <begin position="32"/>
        <end position="53"/>
    </location>
</feature>
<evidence type="ECO:0000256" key="1">
    <source>
        <dbReference type="SAM" id="Phobius"/>
    </source>
</evidence>
<accession>A0A3A3GEX0</accession>
<name>A0A3A3GEX0_9BURK</name>